<dbReference type="GO" id="GO:0005886">
    <property type="term" value="C:plasma membrane"/>
    <property type="evidence" value="ECO:0007669"/>
    <property type="project" value="UniProtKB-SubCell"/>
</dbReference>
<comment type="subcellular location">
    <subcellularLocation>
        <location evidence="1">Cell membrane</location>
        <topology evidence="1">Multi-pass membrane protein</topology>
    </subcellularLocation>
</comment>
<feature type="transmembrane region" description="Helical" evidence="8">
    <location>
        <begin position="70"/>
        <end position="86"/>
    </location>
</feature>
<dbReference type="EMBL" id="CP155447">
    <property type="protein sequence ID" value="XBH07527.1"/>
    <property type="molecule type" value="Genomic_DNA"/>
</dbReference>
<dbReference type="AlphaFoldDB" id="A0AAU7CQY5"/>
<evidence type="ECO:0000256" key="4">
    <source>
        <dbReference type="ARBA" id="ARBA00022692"/>
    </source>
</evidence>
<organism evidence="9">
    <name type="scientific">Singulisphaera sp. Ch08</name>
    <dbReference type="NCBI Taxonomy" id="3120278"/>
    <lineage>
        <taxon>Bacteria</taxon>
        <taxon>Pseudomonadati</taxon>
        <taxon>Planctomycetota</taxon>
        <taxon>Planctomycetia</taxon>
        <taxon>Isosphaerales</taxon>
        <taxon>Isosphaeraceae</taxon>
        <taxon>Singulisphaera</taxon>
    </lineage>
</organism>
<feature type="transmembrane region" description="Helical" evidence="8">
    <location>
        <begin position="150"/>
        <end position="171"/>
    </location>
</feature>
<gene>
    <name evidence="9" type="ORF">V5E97_16250</name>
</gene>
<dbReference type="InterPro" id="IPR019127">
    <property type="entry name" value="Exosortase"/>
</dbReference>
<reference evidence="9" key="1">
    <citation type="submission" date="2024-05" db="EMBL/GenBank/DDBJ databases">
        <title>Planctomycetes of the genus Singulisphaera possess chitinolytic capabilities.</title>
        <authorList>
            <person name="Ivanova A."/>
        </authorList>
    </citation>
    <scope>NUCLEOTIDE SEQUENCE</scope>
    <source>
        <strain evidence="9">Ch08T</strain>
    </source>
</reference>
<keyword evidence="3" id="KW-0645">Protease</keyword>
<keyword evidence="4 8" id="KW-0812">Transmembrane</keyword>
<feature type="transmembrane region" description="Helical" evidence="8">
    <location>
        <begin position="122"/>
        <end position="143"/>
    </location>
</feature>
<keyword evidence="5" id="KW-0378">Hydrolase</keyword>
<evidence type="ECO:0000313" key="9">
    <source>
        <dbReference type="EMBL" id="XBH07527.1"/>
    </source>
</evidence>
<protein>
    <submittedName>
        <fullName evidence="9">Exosortase/archaeosortase family protein</fullName>
    </submittedName>
</protein>
<evidence type="ECO:0000256" key="5">
    <source>
        <dbReference type="ARBA" id="ARBA00022801"/>
    </source>
</evidence>
<dbReference type="GO" id="GO:0008233">
    <property type="term" value="F:peptidase activity"/>
    <property type="evidence" value="ECO:0007669"/>
    <property type="project" value="UniProtKB-KW"/>
</dbReference>
<dbReference type="RefSeq" id="WP_406700364.1">
    <property type="nucleotide sequence ID" value="NZ_CP155447.1"/>
</dbReference>
<evidence type="ECO:0000256" key="1">
    <source>
        <dbReference type="ARBA" id="ARBA00004651"/>
    </source>
</evidence>
<evidence type="ECO:0000256" key="8">
    <source>
        <dbReference type="SAM" id="Phobius"/>
    </source>
</evidence>
<dbReference type="InterPro" id="IPR026392">
    <property type="entry name" value="Exo/Archaeosortase_dom"/>
</dbReference>
<dbReference type="Pfam" id="PF09721">
    <property type="entry name" value="Exosortase_EpsH"/>
    <property type="match status" value="1"/>
</dbReference>
<dbReference type="NCBIfam" id="TIGR04178">
    <property type="entry name" value="exo_archaeo"/>
    <property type="match status" value="1"/>
</dbReference>
<evidence type="ECO:0000256" key="6">
    <source>
        <dbReference type="ARBA" id="ARBA00022989"/>
    </source>
</evidence>
<evidence type="ECO:0000256" key="7">
    <source>
        <dbReference type="ARBA" id="ARBA00023136"/>
    </source>
</evidence>
<name>A0AAU7CQY5_9BACT</name>
<dbReference type="NCBIfam" id="TIGR02602">
    <property type="entry name" value="8TM_EpsH"/>
    <property type="match status" value="1"/>
</dbReference>
<feature type="transmembrane region" description="Helical" evidence="8">
    <location>
        <begin position="98"/>
        <end position="116"/>
    </location>
</feature>
<accession>A0AAU7CQY5</accession>
<feature type="transmembrane region" description="Helical" evidence="8">
    <location>
        <begin position="241"/>
        <end position="263"/>
    </location>
</feature>
<keyword evidence="2" id="KW-1003">Cell membrane</keyword>
<sequence length="321" mass="34719">MATTPLASFCVNSPDMTPKPVDLRSSLATAFADPEQRKRLFGGLFCLVLLGLIFGVNLKHFVHAWSTDENYSHGFLVPLISLYFANQASLLGPVKLRGGTLLGISLLGLSLFGRLIMVLIPIPFLGDLALLIGVAGVCALLAGTDALKRYWFAIFFLIFMVPLPIALYTRIASPLQLLASQLATAFMNATGVPVLCEGNMMTLPGDIQMFVAEACSGMRQLTGFLALTAAVAYLAPRPWWYRLAVVASAIPIALTANVARVILTGYIMYFVDQQYASGTYHTLEGLLMMGFGLSLLRGGCWVLDQICVMTRPPVVTEESVS</sequence>
<dbReference type="InterPro" id="IPR013426">
    <property type="entry name" value="EpsH-like"/>
</dbReference>
<proteinExistence type="predicted"/>
<feature type="transmembrane region" description="Helical" evidence="8">
    <location>
        <begin position="217"/>
        <end position="235"/>
    </location>
</feature>
<evidence type="ECO:0000256" key="3">
    <source>
        <dbReference type="ARBA" id="ARBA00022670"/>
    </source>
</evidence>
<keyword evidence="6 8" id="KW-1133">Transmembrane helix</keyword>
<evidence type="ECO:0000256" key="2">
    <source>
        <dbReference type="ARBA" id="ARBA00022475"/>
    </source>
</evidence>
<keyword evidence="7 8" id="KW-0472">Membrane</keyword>
<dbReference type="GO" id="GO:0006508">
    <property type="term" value="P:proteolysis"/>
    <property type="evidence" value="ECO:0007669"/>
    <property type="project" value="UniProtKB-KW"/>
</dbReference>
<feature type="transmembrane region" description="Helical" evidence="8">
    <location>
        <begin position="40"/>
        <end position="58"/>
    </location>
</feature>